<evidence type="ECO:0000313" key="1">
    <source>
        <dbReference type="EMBL" id="RFZ81084.1"/>
    </source>
</evidence>
<dbReference type="OrthoDB" id="799172at2"/>
<protein>
    <submittedName>
        <fullName evidence="1">Uncharacterized protein</fullName>
    </submittedName>
</protein>
<organism evidence="1 2">
    <name type="scientific">Mucilaginibacter terrenus</name>
    <dbReference type="NCBI Taxonomy" id="2482727"/>
    <lineage>
        <taxon>Bacteria</taxon>
        <taxon>Pseudomonadati</taxon>
        <taxon>Bacteroidota</taxon>
        <taxon>Sphingobacteriia</taxon>
        <taxon>Sphingobacteriales</taxon>
        <taxon>Sphingobacteriaceae</taxon>
        <taxon>Mucilaginibacter</taxon>
    </lineage>
</organism>
<accession>A0A3E2NJA0</accession>
<dbReference type="RefSeq" id="WP_117384984.1">
    <property type="nucleotide sequence ID" value="NZ_QWDE01000007.1"/>
</dbReference>
<evidence type="ECO:0000313" key="2">
    <source>
        <dbReference type="Proteomes" id="UP000260823"/>
    </source>
</evidence>
<dbReference type="EMBL" id="QWDE01000007">
    <property type="protein sequence ID" value="RFZ81084.1"/>
    <property type="molecule type" value="Genomic_DNA"/>
</dbReference>
<name>A0A3E2NJA0_9SPHI</name>
<dbReference type="Proteomes" id="UP000260823">
    <property type="component" value="Unassembled WGS sequence"/>
</dbReference>
<reference evidence="1 2" key="1">
    <citation type="submission" date="2018-08" db="EMBL/GenBank/DDBJ databases">
        <title>Mucilaginibacter terrae sp. nov., isolated from manganese diggings.</title>
        <authorList>
            <person name="Huang Y."/>
            <person name="Zhou Z."/>
        </authorList>
    </citation>
    <scope>NUCLEOTIDE SEQUENCE [LARGE SCALE GENOMIC DNA]</scope>
    <source>
        <strain evidence="1 2">ZH6</strain>
    </source>
</reference>
<keyword evidence="2" id="KW-1185">Reference proteome</keyword>
<sequence length="61" mass="6798">MKTITIAGDPASLCAVWVPKSDIFHDHDVVRVESSDGHAAVEKTIFRIVDGGEDKWELQFE</sequence>
<proteinExistence type="predicted"/>
<dbReference type="AlphaFoldDB" id="A0A3E2NJA0"/>
<comment type="caution">
    <text evidence="1">The sequence shown here is derived from an EMBL/GenBank/DDBJ whole genome shotgun (WGS) entry which is preliminary data.</text>
</comment>
<gene>
    <name evidence="1" type="ORF">DYU05_20200</name>
</gene>